<dbReference type="EMBL" id="SRLO01001884">
    <property type="protein sequence ID" value="TNN34818.1"/>
    <property type="molecule type" value="Genomic_DNA"/>
</dbReference>
<sequence>MLLSAHLTHPLPVASPVQSQLNPSLGTVQLPRRVHAHVELGLRPLADAKRADGITMWRSSPSSLTPRGSSTLTATSHPPPGWVEVMKSPQGSSSAPKSLAGVQPLNHQMAAWPEAHVSVQAGSWDQ</sequence>
<comment type="caution">
    <text evidence="2">The sequence shown here is derived from an EMBL/GenBank/DDBJ whole genome shotgun (WGS) entry which is preliminary data.</text>
</comment>
<evidence type="ECO:0000256" key="1">
    <source>
        <dbReference type="SAM" id="MobiDB-lite"/>
    </source>
</evidence>
<evidence type="ECO:0000313" key="2">
    <source>
        <dbReference type="EMBL" id="TNN34818.1"/>
    </source>
</evidence>
<gene>
    <name evidence="2" type="ORF">EYF80_055021</name>
</gene>
<evidence type="ECO:0000313" key="3">
    <source>
        <dbReference type="Proteomes" id="UP000314294"/>
    </source>
</evidence>
<organism evidence="2 3">
    <name type="scientific">Liparis tanakae</name>
    <name type="common">Tanaka's snailfish</name>
    <dbReference type="NCBI Taxonomy" id="230148"/>
    <lineage>
        <taxon>Eukaryota</taxon>
        <taxon>Metazoa</taxon>
        <taxon>Chordata</taxon>
        <taxon>Craniata</taxon>
        <taxon>Vertebrata</taxon>
        <taxon>Euteleostomi</taxon>
        <taxon>Actinopterygii</taxon>
        <taxon>Neopterygii</taxon>
        <taxon>Teleostei</taxon>
        <taxon>Neoteleostei</taxon>
        <taxon>Acanthomorphata</taxon>
        <taxon>Eupercaria</taxon>
        <taxon>Perciformes</taxon>
        <taxon>Cottioidei</taxon>
        <taxon>Cottales</taxon>
        <taxon>Liparidae</taxon>
        <taxon>Liparis</taxon>
    </lineage>
</organism>
<feature type="region of interest" description="Disordered" evidence="1">
    <location>
        <begin position="57"/>
        <end position="100"/>
    </location>
</feature>
<reference evidence="2 3" key="1">
    <citation type="submission" date="2019-03" db="EMBL/GenBank/DDBJ databases">
        <title>First draft genome of Liparis tanakae, snailfish: a comprehensive survey of snailfish specific genes.</title>
        <authorList>
            <person name="Kim W."/>
            <person name="Song I."/>
            <person name="Jeong J.-H."/>
            <person name="Kim D."/>
            <person name="Kim S."/>
            <person name="Ryu S."/>
            <person name="Song J.Y."/>
            <person name="Lee S.K."/>
        </authorList>
    </citation>
    <scope>NUCLEOTIDE SEQUENCE [LARGE SCALE GENOMIC DNA]</scope>
    <source>
        <tissue evidence="2">Muscle</tissue>
    </source>
</reference>
<proteinExistence type="predicted"/>
<dbReference type="AlphaFoldDB" id="A0A4Z2F1B6"/>
<protein>
    <submittedName>
        <fullName evidence="2">Uncharacterized protein</fullName>
    </submittedName>
</protein>
<feature type="compositionally biased region" description="Low complexity" evidence="1">
    <location>
        <begin position="58"/>
        <end position="72"/>
    </location>
</feature>
<accession>A0A4Z2F1B6</accession>
<dbReference type="Proteomes" id="UP000314294">
    <property type="component" value="Unassembled WGS sequence"/>
</dbReference>
<keyword evidence="3" id="KW-1185">Reference proteome</keyword>
<name>A0A4Z2F1B6_9TELE</name>